<accession>A0A9K3CQZ1</accession>
<gene>
    <name evidence="2" type="ORF">KIPB_001882</name>
</gene>
<name>A0A9K3CQZ1_9EUKA</name>
<sequence>MGEEGGKRPRGDIEGVGAVPRIHPKRRQEGERDVAVKLEGSLAAGQREREPDTGIDVVTAAVLLCAQTAKDRLSNSQDSALDCEVLDCLDTLMGEVARLSQSVAGLRGNLAALRLSSEASNTALTQERAKSFAMETRVLELQLVERRLTESLTAAHERERLLKERLDTPNEGVRGTPDRQKPGEPLQENVVSLSKADQQLLQSVLAVARVDAAKVTATGKAGREVKRDAQGTKIAPLPPAGTLGYRGTLREGQDLTAALGAFTAAHGGAMVNAPAAAKVKFIREWFVDERHPTTAWVGHSLADIQRYMACGRNTLYKGRKCDRDGRVIKSPYPVRMVGARGSMHEGHDRVPAVEWYMAHYPSVRQPGAVETKRRLLAEWCLDQRTGRLGIEIESVVKLFHGGEGGETGHAQRISTRLNIPHWVEQSPAEAEY</sequence>
<organism evidence="2 3">
    <name type="scientific">Kipferlia bialata</name>
    <dbReference type="NCBI Taxonomy" id="797122"/>
    <lineage>
        <taxon>Eukaryota</taxon>
        <taxon>Metamonada</taxon>
        <taxon>Carpediemonas-like organisms</taxon>
        <taxon>Kipferlia</taxon>
    </lineage>
</organism>
<dbReference type="AlphaFoldDB" id="A0A9K3CQZ1"/>
<dbReference type="EMBL" id="BDIP01000283">
    <property type="protein sequence ID" value="GIQ80991.1"/>
    <property type="molecule type" value="Genomic_DNA"/>
</dbReference>
<proteinExistence type="predicted"/>
<feature type="region of interest" description="Disordered" evidence="1">
    <location>
        <begin position="1"/>
        <end position="34"/>
    </location>
</feature>
<dbReference type="Proteomes" id="UP000265618">
    <property type="component" value="Unassembled WGS sequence"/>
</dbReference>
<reference evidence="2 3" key="1">
    <citation type="journal article" date="2018" name="PLoS ONE">
        <title>The draft genome of Kipferlia bialata reveals reductive genome evolution in fornicate parasites.</title>
        <authorList>
            <person name="Tanifuji G."/>
            <person name="Takabayashi S."/>
            <person name="Kume K."/>
            <person name="Takagi M."/>
            <person name="Nakayama T."/>
            <person name="Kamikawa R."/>
            <person name="Inagaki Y."/>
            <person name="Hashimoto T."/>
        </authorList>
    </citation>
    <scope>NUCLEOTIDE SEQUENCE [LARGE SCALE GENOMIC DNA]</scope>
    <source>
        <strain evidence="2">NY0173</strain>
    </source>
</reference>
<feature type="compositionally biased region" description="Basic and acidic residues" evidence="1">
    <location>
        <begin position="1"/>
        <end position="13"/>
    </location>
</feature>
<protein>
    <submittedName>
        <fullName evidence="2">Uncharacterized protein</fullName>
    </submittedName>
</protein>
<evidence type="ECO:0000256" key="1">
    <source>
        <dbReference type="SAM" id="MobiDB-lite"/>
    </source>
</evidence>
<comment type="caution">
    <text evidence="2">The sequence shown here is derived from an EMBL/GenBank/DDBJ whole genome shotgun (WGS) entry which is preliminary data.</text>
</comment>
<keyword evidence="3" id="KW-1185">Reference proteome</keyword>
<evidence type="ECO:0000313" key="3">
    <source>
        <dbReference type="Proteomes" id="UP000265618"/>
    </source>
</evidence>
<evidence type="ECO:0000313" key="2">
    <source>
        <dbReference type="EMBL" id="GIQ80991.1"/>
    </source>
</evidence>
<feature type="region of interest" description="Disordered" evidence="1">
    <location>
        <begin position="163"/>
        <end position="185"/>
    </location>
</feature>